<keyword evidence="7" id="KW-0472">Membrane</keyword>
<dbReference type="InterPro" id="IPR050256">
    <property type="entry name" value="Glycosyltransferase_2"/>
</dbReference>
<evidence type="ECO:0000256" key="4">
    <source>
        <dbReference type="ARBA" id="ARBA00022692"/>
    </source>
</evidence>
<protein>
    <submittedName>
        <fullName evidence="9">Glycosyltransferase family 2 protein</fullName>
    </submittedName>
</protein>
<evidence type="ECO:0000256" key="7">
    <source>
        <dbReference type="ARBA" id="ARBA00023136"/>
    </source>
</evidence>
<evidence type="ECO:0000259" key="8">
    <source>
        <dbReference type="Pfam" id="PF00535"/>
    </source>
</evidence>
<organism evidence="9 10">
    <name type="scientific">Leptolyngbya cf. ectocarpi LEGE 11479</name>
    <dbReference type="NCBI Taxonomy" id="1828722"/>
    <lineage>
        <taxon>Bacteria</taxon>
        <taxon>Bacillati</taxon>
        <taxon>Cyanobacteriota</taxon>
        <taxon>Cyanophyceae</taxon>
        <taxon>Leptolyngbyales</taxon>
        <taxon>Leptolyngbyaceae</taxon>
        <taxon>Leptolyngbya group</taxon>
        <taxon>Leptolyngbya</taxon>
    </lineage>
</organism>
<dbReference type="Pfam" id="PF00535">
    <property type="entry name" value="Glycos_transf_2"/>
    <property type="match status" value="1"/>
</dbReference>
<dbReference type="GO" id="GO:0005886">
    <property type="term" value="C:plasma membrane"/>
    <property type="evidence" value="ECO:0007669"/>
    <property type="project" value="TreeGrafter"/>
</dbReference>
<dbReference type="RefSeq" id="WP_193996785.1">
    <property type="nucleotide sequence ID" value="NZ_JADEXP010000616.1"/>
</dbReference>
<keyword evidence="2" id="KW-0328">Glycosyltransferase</keyword>
<proteinExistence type="predicted"/>
<evidence type="ECO:0000313" key="10">
    <source>
        <dbReference type="Proteomes" id="UP000615026"/>
    </source>
</evidence>
<keyword evidence="3" id="KW-0808">Transferase</keyword>
<dbReference type="PANTHER" id="PTHR48090:SF3">
    <property type="entry name" value="UNDECAPRENYL-PHOSPHATE 4-DEOXY-4-FORMAMIDO-L-ARABINOSE TRANSFERASE"/>
    <property type="match status" value="1"/>
</dbReference>
<keyword evidence="4" id="KW-0812">Transmembrane</keyword>
<dbReference type="GO" id="GO:0009103">
    <property type="term" value="P:lipopolysaccharide biosynthetic process"/>
    <property type="evidence" value="ECO:0007669"/>
    <property type="project" value="UniProtKB-KW"/>
</dbReference>
<dbReference type="InterPro" id="IPR001173">
    <property type="entry name" value="Glyco_trans_2-like"/>
</dbReference>
<dbReference type="Proteomes" id="UP000615026">
    <property type="component" value="Unassembled WGS sequence"/>
</dbReference>
<evidence type="ECO:0000256" key="6">
    <source>
        <dbReference type="ARBA" id="ARBA00022989"/>
    </source>
</evidence>
<sequence length="312" mass="35187">MAFLTADHSTYFTFTHKEGRERFDRVLRRHSTLDPLVTGSVTIVIPALNEAGNLQKLLERICIAFKTLSLTLPVLVVDDGSVDKSPEILARLAEHYPFLTVVRHPRRSGVAAVWQTALAHVKTDWIFWGQADLESDPATDIPTLLQAYCPNVVAIAGWRQRRGDGKTTASQVANCACRWVFGLQIHDMNWIKLVRRDVLMGLPIQLITHRFLLAVLAGLGHRIGEAKTPWHPRFSGTSKFGRKRLVTSAKDFTKVVLWFYLGRPLMYIPQCIAKAMAVLKYDFIGQTLASGLFNRAAHPVNQQQLKNHYPKL</sequence>
<comment type="caution">
    <text evidence="9">The sequence shown here is derived from an EMBL/GenBank/DDBJ whole genome shotgun (WGS) entry which is preliminary data.</text>
</comment>
<evidence type="ECO:0000256" key="3">
    <source>
        <dbReference type="ARBA" id="ARBA00022679"/>
    </source>
</evidence>
<dbReference type="CDD" id="cd04179">
    <property type="entry name" value="DPM_DPG-synthase_like"/>
    <property type="match status" value="1"/>
</dbReference>
<dbReference type="EMBL" id="JADEXP010000616">
    <property type="protein sequence ID" value="MBE9070972.1"/>
    <property type="molecule type" value="Genomic_DNA"/>
</dbReference>
<dbReference type="SUPFAM" id="SSF53448">
    <property type="entry name" value="Nucleotide-diphospho-sugar transferases"/>
    <property type="match status" value="1"/>
</dbReference>
<dbReference type="InterPro" id="IPR029044">
    <property type="entry name" value="Nucleotide-diphossugar_trans"/>
</dbReference>
<reference evidence="9" key="1">
    <citation type="submission" date="2020-10" db="EMBL/GenBank/DDBJ databases">
        <authorList>
            <person name="Castelo-Branco R."/>
            <person name="Eusebio N."/>
            <person name="Adriana R."/>
            <person name="Vieira A."/>
            <person name="Brugerolle De Fraissinette N."/>
            <person name="Rezende De Castro R."/>
            <person name="Schneider M.P."/>
            <person name="Vasconcelos V."/>
            <person name="Leao P.N."/>
        </authorList>
    </citation>
    <scope>NUCLEOTIDE SEQUENCE</scope>
    <source>
        <strain evidence="9">LEGE 11479</strain>
    </source>
</reference>
<dbReference type="AlphaFoldDB" id="A0A929FDC5"/>
<dbReference type="Gene3D" id="3.90.550.10">
    <property type="entry name" value="Spore Coat Polysaccharide Biosynthesis Protein SpsA, Chain A"/>
    <property type="match status" value="1"/>
</dbReference>
<dbReference type="PANTHER" id="PTHR48090">
    <property type="entry name" value="UNDECAPRENYL-PHOSPHATE 4-DEOXY-4-FORMAMIDO-L-ARABINOSE TRANSFERASE-RELATED"/>
    <property type="match status" value="1"/>
</dbReference>
<keyword evidence="6" id="KW-1133">Transmembrane helix</keyword>
<evidence type="ECO:0000313" key="9">
    <source>
        <dbReference type="EMBL" id="MBE9070972.1"/>
    </source>
</evidence>
<evidence type="ECO:0000256" key="1">
    <source>
        <dbReference type="ARBA" id="ARBA00022475"/>
    </source>
</evidence>
<feature type="domain" description="Glycosyltransferase 2-like" evidence="8">
    <location>
        <begin position="42"/>
        <end position="171"/>
    </location>
</feature>
<name>A0A929FDC5_LEPEC</name>
<gene>
    <name evidence="9" type="ORF">IQ260_30505</name>
</gene>
<dbReference type="GO" id="GO:0099621">
    <property type="term" value="F:undecaprenyl-phosphate 4-deoxy-4-formamido-L-arabinose transferase activity"/>
    <property type="evidence" value="ECO:0007669"/>
    <property type="project" value="TreeGrafter"/>
</dbReference>
<evidence type="ECO:0000256" key="2">
    <source>
        <dbReference type="ARBA" id="ARBA00022676"/>
    </source>
</evidence>
<keyword evidence="5" id="KW-0448">Lipopolysaccharide biosynthesis</keyword>
<accession>A0A929FDC5</accession>
<keyword evidence="10" id="KW-1185">Reference proteome</keyword>
<keyword evidence="1" id="KW-1003">Cell membrane</keyword>
<evidence type="ECO:0000256" key="5">
    <source>
        <dbReference type="ARBA" id="ARBA00022985"/>
    </source>
</evidence>